<dbReference type="EMBL" id="JYDQ01000065">
    <property type="protein sequence ID" value="KRY17239.1"/>
    <property type="molecule type" value="Genomic_DNA"/>
</dbReference>
<dbReference type="PANTHER" id="PTHR16469">
    <property type="entry name" value="UBIQUITIN-ASSOCIATED AND SH3 DOMAIN-CONTAINING BA-RELATED"/>
    <property type="match status" value="1"/>
</dbReference>
<dbReference type="Gene3D" id="3.40.50.1240">
    <property type="entry name" value="Phosphoglycerate mutase-like"/>
    <property type="match status" value="2"/>
</dbReference>
<evidence type="ECO:0000313" key="2">
    <source>
        <dbReference type="Proteomes" id="UP000054783"/>
    </source>
</evidence>
<dbReference type="AlphaFoldDB" id="A0A0V0ZX19"/>
<protein>
    <submittedName>
        <fullName evidence="1">Uncharacterized protein</fullName>
    </submittedName>
</protein>
<dbReference type="Proteomes" id="UP000054783">
    <property type="component" value="Unassembled WGS sequence"/>
</dbReference>
<dbReference type="PANTHER" id="PTHR16469:SF27">
    <property type="entry name" value="UBIQUITIN-ASSOCIATED AND SH3 DOMAIN-CONTAINING BA-RELATED"/>
    <property type="match status" value="1"/>
</dbReference>
<dbReference type="GO" id="GO:0016791">
    <property type="term" value="F:phosphatase activity"/>
    <property type="evidence" value="ECO:0007669"/>
    <property type="project" value="UniProtKB-ARBA"/>
</dbReference>
<gene>
    <name evidence="1" type="ORF">T12_11909</name>
</gene>
<comment type="caution">
    <text evidence="1">The sequence shown here is derived from an EMBL/GenBank/DDBJ whole genome shotgun (WGS) entry which is preliminary data.</text>
</comment>
<dbReference type="InterPro" id="IPR051710">
    <property type="entry name" value="Phosphatase_SH3-domain"/>
</dbReference>
<proteinExistence type="predicted"/>
<keyword evidence="2" id="KW-1185">Reference proteome</keyword>
<sequence length="832" mass="94054">MLETEFYCFTTSAYYRDCNPLLWFIILKDVVRPYHPSLREAERQCPSLKPLWKTMAEMRIGFLGTASCEAAIKVTDVISAPSSQCVNLAASFIKGYESKLEEKDKVLEIKIDGGFSESIGYYQMHEQFKTCFAECGYRIDKTYETFYKKCPKNSNYETSAEINDRLMETVKSIRTKYVDSTSRTVAIFVDGTLQSALEFLITEPPTTLEIHILKALHAKIKIVKVDSQSWVLRWESTPMMWFILVEDDGFPVLRLREGKNEASERNFQSMTAVERKSCVMGQACQIEHFNISEVICAPSIKCIVAADSFINGFQCEKKDEIKGLNIKIDGGLSSTVECYYLHKEFRSLVVERGYDVDETYESSVERPTKCKEDPYVDLDSRLSAALKFMRRKYSDSEDKVVTVFVDKSLESVLRSAARRSRLKTSIFHLDMLGKKDIYRSPLLVGRKSQGSSGPIMTGIESSSVLMGTEITEVPYNVTNVISAPNFKCLTAAAAFIIGYQGPVKVGQNALNIKIDGGLSLTNTAFEMHEKFQSLVAESGYNIDKTYNLETRVEATLESLRKTFPGTWKDAVAIFVENSLQTVLEIITIKDPVPSEIYSVLMSRRIMSKSNIRTFNTLSFCWEPAIRLQFIFVEENDFPFLNVCAETNQASDGKSPQSTETEGISQAAMGTISYNALLRDICDVICAPSVACFIAADNFIKELQKCLKDEMIDLKIKIDGGLSRTVEGFYLHKQFRSLVAERGYNVDETYESSVQCPENNKIDPYINLAWRINMALLSFQNKYSSAKWKMVIVFVDKSLESVLKGIHFTPLAPIEPRIHPVGDSSMDAEKREE</sequence>
<organism evidence="1 2">
    <name type="scientific">Trichinella patagoniensis</name>
    <dbReference type="NCBI Taxonomy" id="990121"/>
    <lineage>
        <taxon>Eukaryota</taxon>
        <taxon>Metazoa</taxon>
        <taxon>Ecdysozoa</taxon>
        <taxon>Nematoda</taxon>
        <taxon>Enoplea</taxon>
        <taxon>Dorylaimia</taxon>
        <taxon>Trichinellida</taxon>
        <taxon>Trichinellidae</taxon>
        <taxon>Trichinella</taxon>
    </lineage>
</organism>
<name>A0A0V0ZX19_9BILA</name>
<reference evidence="1 2" key="1">
    <citation type="submission" date="2015-01" db="EMBL/GenBank/DDBJ databases">
        <title>Evolution of Trichinella species and genotypes.</title>
        <authorList>
            <person name="Korhonen P.K."/>
            <person name="Edoardo P."/>
            <person name="Giuseppe L.R."/>
            <person name="Gasser R.B."/>
        </authorList>
    </citation>
    <scope>NUCLEOTIDE SEQUENCE [LARGE SCALE GENOMIC DNA]</scope>
    <source>
        <strain evidence="1">ISS2496</strain>
    </source>
</reference>
<dbReference type="OrthoDB" id="5920147at2759"/>
<dbReference type="InterPro" id="IPR029033">
    <property type="entry name" value="His_PPase_superfam"/>
</dbReference>
<evidence type="ECO:0000313" key="1">
    <source>
        <dbReference type="EMBL" id="KRY17239.1"/>
    </source>
</evidence>
<accession>A0A0V0ZX19</accession>